<organism evidence="7 8">
    <name type="scientific">Leucobacter muris</name>
    <dbReference type="NCBI Taxonomy" id="1935379"/>
    <lineage>
        <taxon>Bacteria</taxon>
        <taxon>Bacillati</taxon>
        <taxon>Actinomycetota</taxon>
        <taxon>Actinomycetes</taxon>
        <taxon>Micrococcales</taxon>
        <taxon>Microbacteriaceae</taxon>
        <taxon>Leucobacter</taxon>
    </lineage>
</organism>
<evidence type="ECO:0000256" key="4">
    <source>
        <dbReference type="ARBA" id="ARBA00023136"/>
    </source>
</evidence>
<keyword evidence="8" id="KW-1185">Reference proteome</keyword>
<evidence type="ECO:0000256" key="1">
    <source>
        <dbReference type="ARBA" id="ARBA00004141"/>
    </source>
</evidence>
<dbReference type="InterPro" id="IPR019109">
    <property type="entry name" value="MamF_MmsF"/>
</dbReference>
<proteinExistence type="predicted"/>
<reference evidence="7 8" key="1">
    <citation type="submission" date="2019-01" db="EMBL/GenBank/DDBJ databases">
        <title>Leucobacter muris sp. nov. isolated from the nose of a laboratory mouse.</title>
        <authorList>
            <person name="Benga L."/>
            <person name="Sproeer C."/>
            <person name="Schumann P."/>
            <person name="Verbarg S."/>
            <person name="Bunk B."/>
            <person name="Engelhardt E."/>
            <person name="Benten P.M."/>
            <person name="Sager M."/>
        </authorList>
    </citation>
    <scope>NUCLEOTIDE SEQUENCE [LARGE SCALE GENOMIC DNA]</scope>
    <source>
        <strain evidence="7 8">DSM 101948</strain>
    </source>
</reference>
<keyword evidence="3 6" id="KW-1133">Transmembrane helix</keyword>
<dbReference type="Pfam" id="PF09685">
    <property type="entry name" value="MamF_MmsF"/>
    <property type="match status" value="1"/>
</dbReference>
<accession>A0ABX5QIH4</accession>
<feature type="transmembrane region" description="Helical" evidence="6">
    <location>
        <begin position="51"/>
        <end position="70"/>
    </location>
</feature>
<protein>
    <submittedName>
        <fullName evidence="7">DUF4870 domain-containing protein</fullName>
    </submittedName>
</protein>
<dbReference type="Proteomes" id="UP000285768">
    <property type="component" value="Chromosome"/>
</dbReference>
<evidence type="ECO:0000256" key="6">
    <source>
        <dbReference type="SAM" id="Phobius"/>
    </source>
</evidence>
<gene>
    <name evidence="7" type="ORF">Leucomu_14035</name>
</gene>
<name>A0ABX5QIH4_9MICO</name>
<comment type="subcellular location">
    <subcellularLocation>
        <location evidence="1">Membrane</location>
        <topology evidence="1">Multi-pass membrane protein</topology>
    </subcellularLocation>
</comment>
<evidence type="ECO:0000256" key="3">
    <source>
        <dbReference type="ARBA" id="ARBA00022989"/>
    </source>
</evidence>
<dbReference type="EMBL" id="CP035037">
    <property type="protein sequence ID" value="QAB18884.1"/>
    <property type="molecule type" value="Genomic_DNA"/>
</dbReference>
<evidence type="ECO:0000256" key="2">
    <source>
        <dbReference type="ARBA" id="ARBA00022692"/>
    </source>
</evidence>
<feature type="transmembrane region" description="Helical" evidence="6">
    <location>
        <begin position="115"/>
        <end position="133"/>
    </location>
</feature>
<keyword evidence="2 6" id="KW-0812">Transmembrane</keyword>
<evidence type="ECO:0000313" key="8">
    <source>
        <dbReference type="Proteomes" id="UP000285768"/>
    </source>
</evidence>
<keyword evidence="4 6" id="KW-0472">Membrane</keyword>
<sequence length="155" mass="17291">MPPQQPQYQAPQQPQYQAPPAGGQAPPPGGYQQPPAGYQQPVADPANTITLNYWLSVFFTWIPALIFYLTEKDKGNPRALAFHRDNLNFSLLRTGIYVIVLIGSFIPYLNFIIVPVAWIAQVVFFVFHIIAAVKAPEAYRTGNAKAFAFNLDLVK</sequence>
<evidence type="ECO:0000256" key="5">
    <source>
        <dbReference type="SAM" id="MobiDB-lite"/>
    </source>
</evidence>
<feature type="transmembrane region" description="Helical" evidence="6">
    <location>
        <begin position="91"/>
        <end position="109"/>
    </location>
</feature>
<feature type="region of interest" description="Disordered" evidence="5">
    <location>
        <begin position="1"/>
        <end position="37"/>
    </location>
</feature>
<dbReference type="RefSeq" id="WP_128387593.1">
    <property type="nucleotide sequence ID" value="NZ_CP035037.1"/>
</dbReference>
<evidence type="ECO:0000313" key="7">
    <source>
        <dbReference type="EMBL" id="QAB18884.1"/>
    </source>
</evidence>